<dbReference type="Gene3D" id="3.30.565.10">
    <property type="entry name" value="Histidine kinase-like ATPase, C-terminal domain"/>
    <property type="match status" value="1"/>
</dbReference>
<evidence type="ECO:0000256" key="7">
    <source>
        <dbReference type="ARBA" id="ARBA00022840"/>
    </source>
</evidence>
<evidence type="ECO:0000313" key="11">
    <source>
        <dbReference type="EMBL" id="PRZ41549.1"/>
    </source>
</evidence>
<dbReference type="Gene3D" id="1.20.5.1930">
    <property type="match status" value="1"/>
</dbReference>
<gene>
    <name evidence="11" type="ORF">CLV47_10996</name>
</gene>
<dbReference type="Pfam" id="PF07730">
    <property type="entry name" value="HisKA_3"/>
    <property type="match status" value="1"/>
</dbReference>
<evidence type="ECO:0000256" key="6">
    <source>
        <dbReference type="ARBA" id="ARBA00022777"/>
    </source>
</evidence>
<sequence length="387" mass="41175">MTHPHRSQATYRLLSLGVVIAVAIQVALTAFGQLSATPAISTTALVLDIVVGVAGCAAMPFVVRLLRVPMYLVAALSMVAPTGTPPAAVTVVIAGRTQPFRVALGITVTSFVAHLLRWIWFPITALPFGWWVVIDFAANAALLGWGANGRWRAEVLASYRERAHRAETDGARRVAEAQSLERSRITREIHDVLGHRLSLVATYAGALEFRPDASPEQVAQAAAVVRAGLHQALEELREVIRVANDESSSWRPQPTLADIDQLVAEARNAGDDIASRITVATGAPTGLGRTAYRIVQEALTNARKHASGEPVEVVVEGGPESGLEVTVRNPLPPRPDTTPPGVGLIGLAERVGLAGGTFRHGIGTDGNFELQASLPWPGEQTVANTDR</sequence>
<dbReference type="EMBL" id="PVUE01000009">
    <property type="protein sequence ID" value="PRZ41549.1"/>
    <property type="molecule type" value="Genomic_DNA"/>
</dbReference>
<keyword evidence="3" id="KW-0597">Phosphoprotein</keyword>
<dbReference type="CDD" id="cd16917">
    <property type="entry name" value="HATPase_UhpB-NarQ-NarX-like"/>
    <property type="match status" value="1"/>
</dbReference>
<evidence type="ECO:0000256" key="1">
    <source>
        <dbReference type="ARBA" id="ARBA00000085"/>
    </source>
</evidence>
<keyword evidence="7" id="KW-0067">ATP-binding</keyword>
<keyword evidence="9" id="KW-1133">Transmembrane helix</keyword>
<dbReference type="PANTHER" id="PTHR24421">
    <property type="entry name" value="NITRATE/NITRITE SENSOR PROTEIN NARX-RELATED"/>
    <property type="match status" value="1"/>
</dbReference>
<dbReference type="GO" id="GO:0046983">
    <property type="term" value="F:protein dimerization activity"/>
    <property type="evidence" value="ECO:0007669"/>
    <property type="project" value="InterPro"/>
</dbReference>
<feature type="transmembrane region" description="Helical" evidence="9">
    <location>
        <begin position="39"/>
        <end position="63"/>
    </location>
</feature>
<proteinExistence type="predicted"/>
<accession>A0A2T0ZYW4</accession>
<comment type="catalytic activity">
    <reaction evidence="1">
        <text>ATP + protein L-histidine = ADP + protein N-phospho-L-histidine.</text>
        <dbReference type="EC" id="2.7.13.3"/>
    </reaction>
</comment>
<evidence type="ECO:0000259" key="10">
    <source>
        <dbReference type="Pfam" id="PF07730"/>
    </source>
</evidence>
<name>A0A2T0ZYW4_9ACTN</name>
<evidence type="ECO:0000256" key="9">
    <source>
        <dbReference type="SAM" id="Phobius"/>
    </source>
</evidence>
<feature type="transmembrane region" description="Helical" evidence="9">
    <location>
        <begin position="128"/>
        <end position="147"/>
    </location>
</feature>
<keyword evidence="8" id="KW-0902">Two-component regulatory system</keyword>
<dbReference type="GO" id="GO:0000155">
    <property type="term" value="F:phosphorelay sensor kinase activity"/>
    <property type="evidence" value="ECO:0007669"/>
    <property type="project" value="InterPro"/>
</dbReference>
<dbReference type="InterPro" id="IPR011712">
    <property type="entry name" value="Sig_transdc_His_kin_sub3_dim/P"/>
</dbReference>
<dbReference type="GO" id="GO:0016020">
    <property type="term" value="C:membrane"/>
    <property type="evidence" value="ECO:0007669"/>
    <property type="project" value="InterPro"/>
</dbReference>
<feature type="domain" description="Signal transduction histidine kinase subgroup 3 dimerisation and phosphoacceptor" evidence="10">
    <location>
        <begin position="181"/>
        <end position="242"/>
    </location>
</feature>
<comment type="caution">
    <text evidence="11">The sequence shown here is derived from an EMBL/GenBank/DDBJ whole genome shotgun (WGS) entry which is preliminary data.</text>
</comment>
<evidence type="ECO:0000256" key="3">
    <source>
        <dbReference type="ARBA" id="ARBA00022553"/>
    </source>
</evidence>
<dbReference type="GO" id="GO:0005524">
    <property type="term" value="F:ATP binding"/>
    <property type="evidence" value="ECO:0007669"/>
    <property type="project" value="UniProtKB-KW"/>
</dbReference>
<dbReference type="AlphaFoldDB" id="A0A2T0ZYW4"/>
<keyword evidence="5" id="KW-0547">Nucleotide-binding</keyword>
<evidence type="ECO:0000256" key="4">
    <source>
        <dbReference type="ARBA" id="ARBA00022679"/>
    </source>
</evidence>
<dbReference type="PANTHER" id="PTHR24421:SF10">
    <property type="entry name" value="NITRATE_NITRITE SENSOR PROTEIN NARQ"/>
    <property type="match status" value="1"/>
</dbReference>
<organism evidence="11 12">
    <name type="scientific">Antricoccus suffuscus</name>
    <dbReference type="NCBI Taxonomy" id="1629062"/>
    <lineage>
        <taxon>Bacteria</taxon>
        <taxon>Bacillati</taxon>
        <taxon>Actinomycetota</taxon>
        <taxon>Actinomycetes</taxon>
        <taxon>Geodermatophilales</taxon>
        <taxon>Antricoccaceae</taxon>
        <taxon>Antricoccus</taxon>
    </lineage>
</organism>
<evidence type="ECO:0000256" key="5">
    <source>
        <dbReference type="ARBA" id="ARBA00022741"/>
    </source>
</evidence>
<evidence type="ECO:0000256" key="2">
    <source>
        <dbReference type="ARBA" id="ARBA00012438"/>
    </source>
</evidence>
<evidence type="ECO:0000313" key="12">
    <source>
        <dbReference type="Proteomes" id="UP000237752"/>
    </source>
</evidence>
<dbReference type="EC" id="2.7.13.3" evidence="2"/>
<keyword evidence="4" id="KW-0808">Transferase</keyword>
<keyword evidence="6 11" id="KW-0418">Kinase</keyword>
<dbReference type="InterPro" id="IPR050482">
    <property type="entry name" value="Sensor_HK_TwoCompSys"/>
</dbReference>
<reference evidence="11 12" key="1">
    <citation type="submission" date="2018-03" db="EMBL/GenBank/DDBJ databases">
        <title>Genomic Encyclopedia of Archaeal and Bacterial Type Strains, Phase II (KMG-II): from individual species to whole genera.</title>
        <authorList>
            <person name="Goeker M."/>
        </authorList>
    </citation>
    <scope>NUCLEOTIDE SEQUENCE [LARGE SCALE GENOMIC DNA]</scope>
    <source>
        <strain evidence="11 12">DSM 100065</strain>
    </source>
</reference>
<protein>
    <recommendedName>
        <fullName evidence="2">histidine kinase</fullName>
        <ecNumber evidence="2">2.7.13.3</ecNumber>
    </recommendedName>
</protein>
<dbReference type="Proteomes" id="UP000237752">
    <property type="component" value="Unassembled WGS sequence"/>
</dbReference>
<evidence type="ECO:0000256" key="8">
    <source>
        <dbReference type="ARBA" id="ARBA00023012"/>
    </source>
</evidence>
<feature type="transmembrane region" description="Helical" evidence="9">
    <location>
        <begin position="70"/>
        <end position="94"/>
    </location>
</feature>
<keyword evidence="12" id="KW-1185">Reference proteome</keyword>
<dbReference type="OrthoDB" id="227596at2"/>
<dbReference type="InterPro" id="IPR036890">
    <property type="entry name" value="HATPase_C_sf"/>
</dbReference>
<dbReference type="RefSeq" id="WP_106349305.1">
    <property type="nucleotide sequence ID" value="NZ_PVUE01000009.1"/>
</dbReference>
<keyword evidence="9" id="KW-0472">Membrane</keyword>
<keyword evidence="9" id="KW-0812">Transmembrane</keyword>
<feature type="transmembrane region" description="Helical" evidence="9">
    <location>
        <begin position="100"/>
        <end position="121"/>
    </location>
</feature>